<evidence type="ECO:0000313" key="5">
    <source>
        <dbReference type="Proteomes" id="UP001314263"/>
    </source>
</evidence>
<dbReference type="InterPro" id="IPR001878">
    <property type="entry name" value="Znf_CCHC"/>
</dbReference>
<evidence type="ECO:0000259" key="3">
    <source>
        <dbReference type="PROSITE" id="PS50158"/>
    </source>
</evidence>
<feature type="region of interest" description="Disordered" evidence="2">
    <location>
        <begin position="426"/>
        <end position="449"/>
    </location>
</feature>
<feature type="compositionally biased region" description="Low complexity" evidence="2">
    <location>
        <begin position="71"/>
        <end position="82"/>
    </location>
</feature>
<feature type="region of interest" description="Disordered" evidence="2">
    <location>
        <begin position="1"/>
        <end position="121"/>
    </location>
</feature>
<dbReference type="SUPFAM" id="SSF57756">
    <property type="entry name" value="Retrovirus zinc finger-like domains"/>
    <property type="match status" value="2"/>
</dbReference>
<evidence type="ECO:0000313" key="4">
    <source>
        <dbReference type="EMBL" id="CAK0787051.1"/>
    </source>
</evidence>
<evidence type="ECO:0000256" key="1">
    <source>
        <dbReference type="PROSITE-ProRule" id="PRU00047"/>
    </source>
</evidence>
<protein>
    <recommendedName>
        <fullName evidence="3">CCHC-type domain-containing protein</fullName>
    </recommendedName>
</protein>
<dbReference type="PANTHER" id="PTHR46978:SF1">
    <property type="entry name" value="ZINC KNUCKLE (CCHC-TYPE) FAMILY PROTEIN"/>
    <property type="match status" value="1"/>
</dbReference>
<feature type="compositionally biased region" description="Basic and acidic residues" evidence="2">
    <location>
        <begin position="20"/>
        <end position="35"/>
    </location>
</feature>
<dbReference type="Proteomes" id="UP001314263">
    <property type="component" value="Unassembled WGS sequence"/>
</dbReference>
<dbReference type="PANTHER" id="PTHR46978">
    <property type="entry name" value="ZINC KNUCKLE (CCHC-TYPE) FAMILY PROTEIN"/>
    <property type="match status" value="1"/>
</dbReference>
<dbReference type="GO" id="GO:0003676">
    <property type="term" value="F:nucleic acid binding"/>
    <property type="evidence" value="ECO:0007669"/>
    <property type="project" value="InterPro"/>
</dbReference>
<feature type="compositionally biased region" description="Low complexity" evidence="2">
    <location>
        <begin position="36"/>
        <end position="51"/>
    </location>
</feature>
<feature type="domain" description="CCHC-type" evidence="3">
    <location>
        <begin position="197"/>
        <end position="213"/>
    </location>
</feature>
<dbReference type="PROSITE" id="PS50158">
    <property type="entry name" value="ZF_CCHC"/>
    <property type="match status" value="4"/>
</dbReference>
<dbReference type="SMART" id="SM00343">
    <property type="entry name" value="ZnF_C2HC"/>
    <property type="match status" value="4"/>
</dbReference>
<comment type="caution">
    <text evidence="4">The sequence shown here is derived from an EMBL/GenBank/DDBJ whole genome shotgun (WGS) entry which is preliminary data.</text>
</comment>
<feature type="domain" description="CCHC-type" evidence="3">
    <location>
        <begin position="238"/>
        <end position="251"/>
    </location>
</feature>
<feature type="compositionally biased region" description="Basic and acidic residues" evidence="2">
    <location>
        <begin position="52"/>
        <end position="61"/>
    </location>
</feature>
<dbReference type="InterPro" id="IPR036875">
    <property type="entry name" value="Znf_CCHC_sf"/>
</dbReference>
<feature type="domain" description="CCHC-type" evidence="3">
    <location>
        <begin position="322"/>
        <end position="335"/>
    </location>
</feature>
<keyword evidence="1" id="KW-0479">Metal-binding</keyword>
<feature type="compositionally biased region" description="Basic residues" evidence="2">
    <location>
        <begin position="83"/>
        <end position="99"/>
    </location>
</feature>
<dbReference type="EMBL" id="CAUYUE010000016">
    <property type="protein sequence ID" value="CAK0787051.1"/>
    <property type="molecule type" value="Genomic_DNA"/>
</dbReference>
<gene>
    <name evidence="4" type="ORF">CVIRNUC_010267</name>
</gene>
<feature type="domain" description="CCHC-type" evidence="3">
    <location>
        <begin position="220"/>
        <end position="235"/>
    </location>
</feature>
<reference evidence="4 5" key="1">
    <citation type="submission" date="2023-10" db="EMBL/GenBank/DDBJ databases">
        <authorList>
            <person name="Maclean D."/>
            <person name="Macfadyen A."/>
        </authorList>
    </citation>
    <scope>NUCLEOTIDE SEQUENCE [LARGE SCALE GENOMIC DNA]</scope>
</reference>
<organism evidence="4 5">
    <name type="scientific">Coccomyxa viridis</name>
    <dbReference type="NCBI Taxonomy" id="1274662"/>
    <lineage>
        <taxon>Eukaryota</taxon>
        <taxon>Viridiplantae</taxon>
        <taxon>Chlorophyta</taxon>
        <taxon>core chlorophytes</taxon>
        <taxon>Trebouxiophyceae</taxon>
        <taxon>Trebouxiophyceae incertae sedis</taxon>
        <taxon>Coccomyxaceae</taxon>
        <taxon>Coccomyxa</taxon>
    </lineage>
</organism>
<dbReference type="AlphaFoldDB" id="A0AAV1II92"/>
<name>A0AAV1II92_9CHLO</name>
<sequence length="449" mass="48796">MLPEGQAPDSHVLEDLSDSDTEKHPAEALIIRKAEQASAAAAADTQPSAEQVRSKEHHERSLPAPKASKGPALILAANPALAKARKPGKASAKGKKRSRDSKALEIDPGRGGKEATAGTGILGNGDTIHLASSDSEENGIALGNAPGARGKKQRITEPVGVRVLDEDEEPVLQAPEMQRLLRQPRYFDEDFEAASMRCYRCGGQGHMSFNCPNAEKQRPCYLCGQFGHNRADCPNTLCYKCNQPGHLARDCASAQVVTAVCLRCGREDCPAAYAGDYVRAEGGCAHDYDDADMQQARCMLCRRRGHFCCQSTARLPALKRSCYNCGDRNHTGEECWRDRPNAVVNERRNTSAMRGAVIQRSVPAAGIDHSYYQTASRADGEPLKLGGFGPQYGGTSYQERVSRMQVKTGEDHSMRTSYAGANTHLRFDANGDGAPAANPNRVRRRYGRR</sequence>
<dbReference type="Pfam" id="PF00098">
    <property type="entry name" value="zf-CCHC"/>
    <property type="match status" value="3"/>
</dbReference>
<proteinExistence type="predicted"/>
<feature type="compositionally biased region" description="Low complexity" evidence="2">
    <location>
        <begin position="428"/>
        <end position="440"/>
    </location>
</feature>
<keyword evidence="5" id="KW-1185">Reference proteome</keyword>
<feature type="compositionally biased region" description="Basic and acidic residues" evidence="2">
    <location>
        <begin position="100"/>
        <end position="113"/>
    </location>
</feature>
<evidence type="ECO:0000256" key="2">
    <source>
        <dbReference type="SAM" id="MobiDB-lite"/>
    </source>
</evidence>
<accession>A0AAV1II92</accession>
<dbReference type="Gene3D" id="4.10.60.10">
    <property type="entry name" value="Zinc finger, CCHC-type"/>
    <property type="match status" value="2"/>
</dbReference>
<keyword evidence="1" id="KW-0863">Zinc-finger</keyword>
<keyword evidence="1" id="KW-0862">Zinc</keyword>
<dbReference type="GO" id="GO:0008270">
    <property type="term" value="F:zinc ion binding"/>
    <property type="evidence" value="ECO:0007669"/>
    <property type="project" value="UniProtKB-KW"/>
</dbReference>